<protein>
    <submittedName>
        <fullName evidence="2">Uncharacterized protein</fullName>
    </submittedName>
</protein>
<evidence type="ECO:0000313" key="3">
    <source>
        <dbReference type="Proteomes" id="UP000299102"/>
    </source>
</evidence>
<proteinExistence type="predicted"/>
<dbReference type="Proteomes" id="UP000299102">
    <property type="component" value="Unassembled WGS sequence"/>
</dbReference>
<comment type="caution">
    <text evidence="2">The sequence shown here is derived from an EMBL/GenBank/DDBJ whole genome shotgun (WGS) entry which is preliminary data.</text>
</comment>
<gene>
    <name evidence="2" type="ORF">EVAR_58157_1</name>
</gene>
<organism evidence="2 3">
    <name type="scientific">Eumeta variegata</name>
    <name type="common">Bagworm moth</name>
    <name type="synonym">Eumeta japonica</name>
    <dbReference type="NCBI Taxonomy" id="151549"/>
    <lineage>
        <taxon>Eukaryota</taxon>
        <taxon>Metazoa</taxon>
        <taxon>Ecdysozoa</taxon>
        <taxon>Arthropoda</taxon>
        <taxon>Hexapoda</taxon>
        <taxon>Insecta</taxon>
        <taxon>Pterygota</taxon>
        <taxon>Neoptera</taxon>
        <taxon>Endopterygota</taxon>
        <taxon>Lepidoptera</taxon>
        <taxon>Glossata</taxon>
        <taxon>Ditrysia</taxon>
        <taxon>Tineoidea</taxon>
        <taxon>Psychidae</taxon>
        <taxon>Oiketicinae</taxon>
        <taxon>Eumeta</taxon>
    </lineage>
</organism>
<dbReference type="EMBL" id="BGZK01000699">
    <property type="protein sequence ID" value="GBP56708.1"/>
    <property type="molecule type" value="Genomic_DNA"/>
</dbReference>
<keyword evidence="3" id="KW-1185">Reference proteome</keyword>
<sequence>MTSDWVALGEPEEWRHVTSLPPRRCHGGGTRRRLPGAHISNAVSGLQIGFLCLVLLVKSSDLLARPQHAARRHRCGDNILDARPLMSSHEASDLTQLKLIDRLPHFAVYLSIRYRRFRPLARRTVRSADTAVYIFRKRPQQPHVIFRPQSKTSEIVRGPSGALPRRERHANEKYRRR</sequence>
<reference evidence="2 3" key="1">
    <citation type="journal article" date="2019" name="Commun. Biol.">
        <title>The bagworm genome reveals a unique fibroin gene that provides high tensile strength.</title>
        <authorList>
            <person name="Kono N."/>
            <person name="Nakamura H."/>
            <person name="Ohtoshi R."/>
            <person name="Tomita M."/>
            <person name="Numata K."/>
            <person name="Arakawa K."/>
        </authorList>
    </citation>
    <scope>NUCLEOTIDE SEQUENCE [LARGE SCALE GENOMIC DNA]</scope>
</reference>
<evidence type="ECO:0000256" key="1">
    <source>
        <dbReference type="SAM" id="MobiDB-lite"/>
    </source>
</evidence>
<evidence type="ECO:0000313" key="2">
    <source>
        <dbReference type="EMBL" id="GBP56708.1"/>
    </source>
</evidence>
<dbReference type="AlphaFoldDB" id="A0A4C1WZ27"/>
<name>A0A4C1WZ27_EUMVA</name>
<feature type="region of interest" description="Disordered" evidence="1">
    <location>
        <begin position="147"/>
        <end position="177"/>
    </location>
</feature>
<accession>A0A4C1WZ27</accession>